<dbReference type="RefSeq" id="WP_269416775.1">
    <property type="nucleotide sequence ID" value="NZ_JAPWGL010000005.1"/>
</dbReference>
<dbReference type="Gene3D" id="3.40.50.300">
    <property type="entry name" value="P-loop containing nucleotide triphosphate hydrolases"/>
    <property type="match status" value="1"/>
</dbReference>
<dbReference type="PROSITE" id="PS00211">
    <property type="entry name" value="ABC_TRANSPORTER_1"/>
    <property type="match status" value="1"/>
</dbReference>
<dbReference type="InterPro" id="IPR050093">
    <property type="entry name" value="ABC_SmlMolc_Importer"/>
</dbReference>
<dbReference type="InterPro" id="IPR027417">
    <property type="entry name" value="P-loop_NTPase"/>
</dbReference>
<gene>
    <name evidence="5" type="ORF">O0931_17515</name>
</gene>
<evidence type="ECO:0000256" key="2">
    <source>
        <dbReference type="ARBA" id="ARBA00022741"/>
    </source>
</evidence>
<dbReference type="GO" id="GO:0005524">
    <property type="term" value="F:ATP binding"/>
    <property type="evidence" value="ECO:0007669"/>
    <property type="project" value="UniProtKB-KW"/>
</dbReference>
<keyword evidence="2" id="KW-0547">Nucleotide-binding</keyword>
<dbReference type="InterPro" id="IPR003439">
    <property type="entry name" value="ABC_transporter-like_ATP-bd"/>
</dbReference>
<keyword evidence="1" id="KW-0813">Transport</keyword>
<evidence type="ECO:0000313" key="6">
    <source>
        <dbReference type="Proteomes" id="UP001144341"/>
    </source>
</evidence>
<feature type="domain" description="ABC transporter" evidence="4">
    <location>
        <begin position="2"/>
        <end position="204"/>
    </location>
</feature>
<dbReference type="PANTHER" id="PTHR42781:SF4">
    <property type="entry name" value="SPERMIDINE_PUTRESCINE IMPORT ATP-BINDING PROTEIN POTA"/>
    <property type="match status" value="1"/>
</dbReference>
<dbReference type="EMBL" id="JAPWGL010000005">
    <property type="protein sequence ID" value="MCZ4225115.1"/>
    <property type="molecule type" value="Genomic_DNA"/>
</dbReference>
<dbReference type="PANTHER" id="PTHR42781">
    <property type="entry name" value="SPERMIDINE/PUTRESCINE IMPORT ATP-BINDING PROTEIN POTA"/>
    <property type="match status" value="1"/>
</dbReference>
<evidence type="ECO:0000259" key="4">
    <source>
        <dbReference type="PROSITE" id="PS50893"/>
    </source>
</evidence>
<evidence type="ECO:0000313" key="5">
    <source>
        <dbReference type="EMBL" id="MCZ4225115.1"/>
    </source>
</evidence>
<dbReference type="InterPro" id="IPR003593">
    <property type="entry name" value="AAA+_ATPase"/>
</dbReference>
<protein>
    <submittedName>
        <fullName evidence="5">ATP-binding cassette domain-containing protein</fullName>
    </submittedName>
</protein>
<dbReference type="PROSITE" id="PS50893">
    <property type="entry name" value="ABC_TRANSPORTER_2"/>
    <property type="match status" value="1"/>
</dbReference>
<dbReference type="Pfam" id="PF00005">
    <property type="entry name" value="ABC_tran"/>
    <property type="match status" value="1"/>
</dbReference>
<sequence>MIKIDIVKKIGGRYGNFELNVNTAFHLNTVTEVSGPSGIGKTTLLKILAGLTLPDAGTVMVENDIWFDKGKNFSKKVQHRHVGFVFQDYALFPNMTVKAHLKYGTDDLAYIDYLLEMGEMKHLENRFPKQLSGGQQQRLGILRALSTKPRLLLLDEPFAALDAALKSRLTNRLRVLFAEQQTTVILISHQENELGVDNMHIYNL</sequence>
<name>A0ABT4L231_9SPHI</name>
<organism evidence="5 6">
    <name type="scientific">Pedobacter rhodius</name>
    <dbReference type="NCBI Taxonomy" id="3004098"/>
    <lineage>
        <taxon>Bacteria</taxon>
        <taxon>Pseudomonadati</taxon>
        <taxon>Bacteroidota</taxon>
        <taxon>Sphingobacteriia</taxon>
        <taxon>Sphingobacteriales</taxon>
        <taxon>Sphingobacteriaceae</taxon>
        <taxon>Pedobacter</taxon>
    </lineage>
</organism>
<dbReference type="InterPro" id="IPR017871">
    <property type="entry name" value="ABC_transporter-like_CS"/>
</dbReference>
<keyword evidence="6" id="KW-1185">Reference proteome</keyword>
<comment type="caution">
    <text evidence="5">The sequence shown here is derived from an EMBL/GenBank/DDBJ whole genome shotgun (WGS) entry which is preliminary data.</text>
</comment>
<evidence type="ECO:0000256" key="3">
    <source>
        <dbReference type="ARBA" id="ARBA00022840"/>
    </source>
</evidence>
<accession>A0ABT4L231</accession>
<dbReference type="Proteomes" id="UP001144341">
    <property type="component" value="Unassembled WGS sequence"/>
</dbReference>
<reference evidence="5" key="1">
    <citation type="submission" date="2022-12" db="EMBL/GenBank/DDBJ databases">
        <title>Genome sequence of SJ11.</title>
        <authorList>
            <person name="Woo H."/>
        </authorList>
    </citation>
    <scope>NUCLEOTIDE SEQUENCE</scope>
    <source>
        <strain evidence="5">SJ11</strain>
    </source>
</reference>
<dbReference type="SUPFAM" id="SSF52540">
    <property type="entry name" value="P-loop containing nucleoside triphosphate hydrolases"/>
    <property type="match status" value="1"/>
</dbReference>
<proteinExistence type="predicted"/>
<keyword evidence="3 5" id="KW-0067">ATP-binding</keyword>
<evidence type="ECO:0000256" key="1">
    <source>
        <dbReference type="ARBA" id="ARBA00022448"/>
    </source>
</evidence>
<dbReference type="SMART" id="SM00382">
    <property type="entry name" value="AAA"/>
    <property type="match status" value="1"/>
</dbReference>